<dbReference type="PANTHER" id="PTHR12419">
    <property type="entry name" value="OTU DOMAIN CONTAINING PROTEIN"/>
    <property type="match status" value="1"/>
</dbReference>
<dbReference type="InterPro" id="IPR038765">
    <property type="entry name" value="Papain-like_cys_pep_sf"/>
</dbReference>
<dbReference type="Gene3D" id="3.90.70.80">
    <property type="match status" value="1"/>
</dbReference>
<dbReference type="EMBL" id="CYKH01002023">
    <property type="protein sequence ID" value="CUG92248.1"/>
    <property type="molecule type" value="Genomic_DNA"/>
</dbReference>
<dbReference type="Proteomes" id="UP000051952">
    <property type="component" value="Unassembled WGS sequence"/>
</dbReference>
<proteinExistence type="predicted"/>
<feature type="domain" description="OTU" evidence="2">
    <location>
        <begin position="60"/>
        <end position="194"/>
    </location>
</feature>
<dbReference type="Pfam" id="PF02338">
    <property type="entry name" value="OTU"/>
    <property type="match status" value="1"/>
</dbReference>
<dbReference type="SUPFAM" id="SSF54001">
    <property type="entry name" value="Cysteine proteinases"/>
    <property type="match status" value="1"/>
</dbReference>
<dbReference type="CDD" id="cd22748">
    <property type="entry name" value="OTU_OTUD6-like"/>
    <property type="match status" value="1"/>
</dbReference>
<accession>A0A0S4JNM3</accession>
<keyword evidence="4" id="KW-1185">Reference proteome</keyword>
<dbReference type="VEuPathDB" id="TriTrypDB:BSAL_36335"/>
<protein>
    <recommendedName>
        <fullName evidence="2">OTU domain-containing protein</fullName>
    </recommendedName>
</protein>
<dbReference type="InterPro" id="IPR003323">
    <property type="entry name" value="OTU_dom"/>
</dbReference>
<evidence type="ECO:0000313" key="4">
    <source>
        <dbReference type="Proteomes" id="UP000051952"/>
    </source>
</evidence>
<feature type="compositionally biased region" description="Basic residues" evidence="1">
    <location>
        <begin position="9"/>
        <end position="20"/>
    </location>
</feature>
<evidence type="ECO:0000313" key="3">
    <source>
        <dbReference type="EMBL" id="CUG92248.1"/>
    </source>
</evidence>
<dbReference type="AlphaFoldDB" id="A0A0S4JNM3"/>
<evidence type="ECO:0000259" key="2">
    <source>
        <dbReference type="PROSITE" id="PS50802"/>
    </source>
</evidence>
<evidence type="ECO:0000256" key="1">
    <source>
        <dbReference type="SAM" id="MobiDB-lite"/>
    </source>
</evidence>
<dbReference type="OrthoDB" id="415023at2759"/>
<feature type="non-terminal residue" evidence="3">
    <location>
        <position position="203"/>
    </location>
</feature>
<name>A0A0S4JNM3_BODSA</name>
<gene>
    <name evidence="3" type="ORF">BSAL_36335</name>
</gene>
<dbReference type="GO" id="GO:0016579">
    <property type="term" value="P:protein deubiquitination"/>
    <property type="evidence" value="ECO:0007669"/>
    <property type="project" value="TreeGrafter"/>
</dbReference>
<dbReference type="GO" id="GO:0004843">
    <property type="term" value="F:cysteine-type deubiquitinase activity"/>
    <property type="evidence" value="ECO:0007669"/>
    <property type="project" value="TreeGrafter"/>
</dbReference>
<sequence length="203" mass="22295">MGPLTAAQKRQKEKDKKKRQKELDQAREENALHDLANGTPGQRKEAELVHITKQLRSLNLDVVDVPADGDCLFHALAHQHGGSMTAVDMRALLVEHIRSHSEDYIAFMEITEGRPVTEALEEYCASMSKSGTWGTALEVRAAADCFHTSIAMITATSVTVCGSGDTPAASAQWSVVFYQYLYTLGSHFNATSKRNDIVADDDD</sequence>
<feature type="region of interest" description="Disordered" evidence="1">
    <location>
        <begin position="1"/>
        <end position="29"/>
    </location>
</feature>
<dbReference type="InterPro" id="IPR050704">
    <property type="entry name" value="Peptidase_C85-like"/>
</dbReference>
<dbReference type="PROSITE" id="PS50802">
    <property type="entry name" value="OTU"/>
    <property type="match status" value="1"/>
</dbReference>
<reference evidence="4" key="1">
    <citation type="submission" date="2015-09" db="EMBL/GenBank/DDBJ databases">
        <authorList>
            <consortium name="Pathogen Informatics"/>
        </authorList>
    </citation>
    <scope>NUCLEOTIDE SEQUENCE [LARGE SCALE GENOMIC DNA]</scope>
    <source>
        <strain evidence="4">Lake Konstanz</strain>
    </source>
</reference>
<dbReference type="PANTHER" id="PTHR12419:SF10">
    <property type="entry name" value="DEUBIQUITINASE OTUD6B"/>
    <property type="match status" value="1"/>
</dbReference>
<organism evidence="3 4">
    <name type="scientific">Bodo saltans</name>
    <name type="common">Flagellated protozoan</name>
    <dbReference type="NCBI Taxonomy" id="75058"/>
    <lineage>
        <taxon>Eukaryota</taxon>
        <taxon>Discoba</taxon>
        <taxon>Euglenozoa</taxon>
        <taxon>Kinetoplastea</taxon>
        <taxon>Metakinetoplastina</taxon>
        <taxon>Eubodonida</taxon>
        <taxon>Bodonidae</taxon>
        <taxon>Bodo</taxon>
    </lineage>
</organism>